<name>A0A2N0RV51_9GLOM</name>
<evidence type="ECO:0000313" key="1">
    <source>
        <dbReference type="EMBL" id="PKC67174.1"/>
    </source>
</evidence>
<sequence length="198" mass="23394">MINYAETTEKPIIEHYIRGFTFGIRPNRFRQATLVTIIKSLNHYWQKPNQYALFLTILDPQYKDLDFLTDDELKTKTEIELRHIYEDLKFKINQDEELPDEAPSTRNQLAENSIYNTLHKSQKCKKKANEVDNYLDENKTEKAVPNTNPFDERLFSDAGNSMTNKQICLSLKVFQEILFIKRNSKYIDMFTLAANKKK</sequence>
<dbReference type="EMBL" id="LLXH01000409">
    <property type="protein sequence ID" value="PKC67174.1"/>
    <property type="molecule type" value="Genomic_DNA"/>
</dbReference>
<organism evidence="1 2">
    <name type="scientific">Rhizophagus irregularis</name>
    <dbReference type="NCBI Taxonomy" id="588596"/>
    <lineage>
        <taxon>Eukaryota</taxon>
        <taxon>Fungi</taxon>
        <taxon>Fungi incertae sedis</taxon>
        <taxon>Mucoromycota</taxon>
        <taxon>Glomeromycotina</taxon>
        <taxon>Glomeromycetes</taxon>
        <taxon>Glomerales</taxon>
        <taxon>Glomeraceae</taxon>
        <taxon>Rhizophagus</taxon>
    </lineage>
</organism>
<reference evidence="1 2" key="1">
    <citation type="submission" date="2017-10" db="EMBL/GenBank/DDBJ databases">
        <title>Extensive intraspecific genome diversity in a model arbuscular mycorrhizal fungus.</title>
        <authorList>
            <person name="Chen E.C.H."/>
            <person name="Morin E."/>
            <person name="Baudet D."/>
            <person name="Noel J."/>
            <person name="Ndikumana S."/>
            <person name="Charron P."/>
            <person name="St-Onge C."/>
            <person name="Giorgi J."/>
            <person name="Grigoriev I.V."/>
            <person name="Roux C."/>
            <person name="Martin F.M."/>
            <person name="Corradi N."/>
        </authorList>
    </citation>
    <scope>NUCLEOTIDE SEQUENCE [LARGE SCALE GENOMIC DNA]</scope>
    <source>
        <strain evidence="1 2">A1</strain>
    </source>
</reference>
<protein>
    <submittedName>
        <fullName evidence="1">Uncharacterized protein</fullName>
    </submittedName>
</protein>
<dbReference type="VEuPathDB" id="FungiDB:RhiirA1_458761"/>
<gene>
    <name evidence="1" type="ORF">RhiirA1_458761</name>
</gene>
<accession>A0A2N0RV51</accession>
<dbReference type="VEuPathDB" id="FungiDB:RhiirFUN_015379"/>
<evidence type="ECO:0000313" key="2">
    <source>
        <dbReference type="Proteomes" id="UP000232688"/>
    </source>
</evidence>
<dbReference type="AlphaFoldDB" id="A0A2N0RV51"/>
<dbReference type="Proteomes" id="UP000232688">
    <property type="component" value="Unassembled WGS sequence"/>
</dbReference>
<comment type="caution">
    <text evidence="1">The sequence shown here is derived from an EMBL/GenBank/DDBJ whole genome shotgun (WGS) entry which is preliminary data.</text>
</comment>
<proteinExistence type="predicted"/>
<reference evidence="1 2" key="2">
    <citation type="submission" date="2017-10" db="EMBL/GenBank/DDBJ databases">
        <title>Genome analyses suggest a sexual origin of heterokaryosis in a supposedly ancient asexual fungus.</title>
        <authorList>
            <person name="Corradi N."/>
            <person name="Sedzielewska K."/>
            <person name="Noel J."/>
            <person name="Charron P."/>
            <person name="Farinelli L."/>
            <person name="Marton T."/>
            <person name="Kruger M."/>
            <person name="Pelin A."/>
            <person name="Brachmann A."/>
            <person name="Corradi N."/>
        </authorList>
    </citation>
    <scope>NUCLEOTIDE SEQUENCE [LARGE SCALE GENOMIC DNA]</scope>
    <source>
        <strain evidence="1 2">A1</strain>
    </source>
</reference>